<dbReference type="EMBL" id="CP104971">
    <property type="protein sequence ID" value="UXN58267.1"/>
    <property type="molecule type" value="Genomic_DNA"/>
</dbReference>
<evidence type="ECO:0000313" key="2">
    <source>
        <dbReference type="Proteomes" id="UP001061991"/>
    </source>
</evidence>
<organism evidence="1 2">
    <name type="scientific">Phyllobacterium zundukense</name>
    <dbReference type="NCBI Taxonomy" id="1867719"/>
    <lineage>
        <taxon>Bacteria</taxon>
        <taxon>Pseudomonadati</taxon>
        <taxon>Pseudomonadota</taxon>
        <taxon>Alphaproteobacteria</taxon>
        <taxon>Hyphomicrobiales</taxon>
        <taxon>Phyllobacteriaceae</taxon>
        <taxon>Phyllobacterium</taxon>
    </lineage>
</organism>
<keyword evidence="2" id="KW-1185">Reference proteome</keyword>
<keyword evidence="1" id="KW-0614">Plasmid</keyword>
<evidence type="ECO:0000313" key="1">
    <source>
        <dbReference type="EMBL" id="UXN58267.1"/>
    </source>
</evidence>
<gene>
    <name evidence="1" type="ORF">N8E88_05525</name>
</gene>
<reference evidence="1" key="1">
    <citation type="submission" date="2022-09" db="EMBL/GenBank/DDBJ databases">
        <title>Interaction between co-microsymbionts with complementary sets of symbiotic genes in legume-rhizobium systems.</title>
        <authorList>
            <person name="Safronova V."/>
            <person name="Sazanova A."/>
            <person name="Afonin A."/>
            <person name="Chirak E."/>
        </authorList>
    </citation>
    <scope>NUCLEOTIDE SEQUENCE</scope>
    <source>
        <strain evidence="1">A18/3m</strain>
    </source>
</reference>
<dbReference type="Proteomes" id="UP001061991">
    <property type="component" value="Plasmid p_unnamed2"/>
</dbReference>
<proteinExistence type="predicted"/>
<name>A0ACD4CXC9_9HYPH</name>
<geneLocation type="plasmid" evidence="1 2">
    <name>p_unnamed2</name>
</geneLocation>
<sequence>MIEPISQVRLFVPDEILITNVLLFDGIQKAYAAIHEHNIIKVEIDGHRTMTRDEFIAYCVEHGLDK</sequence>
<protein>
    <submittedName>
        <fullName evidence="1">Uncharacterized protein</fullName>
    </submittedName>
</protein>
<accession>A0ACD4CXC9</accession>